<keyword evidence="4 10" id="KW-0732">Signal</keyword>
<dbReference type="PROSITE" id="PS00136">
    <property type="entry name" value="SUBTILASE_ASP"/>
    <property type="match status" value="1"/>
</dbReference>
<keyword evidence="3 8" id="KW-0645">Protease</keyword>
<dbReference type="InterPro" id="IPR023827">
    <property type="entry name" value="Peptidase_S8_Asp-AS"/>
</dbReference>
<protein>
    <submittedName>
        <fullName evidence="14">Peptidase</fullName>
    </submittedName>
</protein>
<dbReference type="InterPro" id="IPR015500">
    <property type="entry name" value="Peptidase_S8_subtilisin-rel"/>
</dbReference>
<name>A0A3N5Z8S7_9ALTE</name>
<dbReference type="Gene3D" id="2.60.40.3440">
    <property type="match status" value="1"/>
</dbReference>
<evidence type="ECO:0000256" key="2">
    <source>
        <dbReference type="ARBA" id="ARBA00022525"/>
    </source>
</evidence>
<dbReference type="Pfam" id="PF05922">
    <property type="entry name" value="Inhibitor_I9"/>
    <property type="match status" value="1"/>
</dbReference>
<dbReference type="InterPro" id="IPR036852">
    <property type="entry name" value="Peptidase_S8/S53_dom_sf"/>
</dbReference>
<evidence type="ECO:0000313" key="15">
    <source>
        <dbReference type="Proteomes" id="UP000275281"/>
    </source>
</evidence>
<gene>
    <name evidence="14" type="ORF">DRW07_07270</name>
</gene>
<dbReference type="InterPro" id="IPR045051">
    <property type="entry name" value="SBT"/>
</dbReference>
<evidence type="ECO:0000256" key="5">
    <source>
        <dbReference type="ARBA" id="ARBA00022801"/>
    </source>
</evidence>
<dbReference type="PANTHER" id="PTHR10795">
    <property type="entry name" value="PROPROTEIN CONVERTASE SUBTILISIN/KEXIN"/>
    <property type="match status" value="1"/>
</dbReference>
<dbReference type="InterPro" id="IPR017312">
    <property type="entry name" value="Subtilisin_Alteromonadales"/>
</dbReference>
<evidence type="ECO:0000256" key="4">
    <source>
        <dbReference type="ARBA" id="ARBA00022729"/>
    </source>
</evidence>
<dbReference type="GO" id="GO:0004252">
    <property type="term" value="F:serine-type endopeptidase activity"/>
    <property type="evidence" value="ECO:0007669"/>
    <property type="project" value="UniProtKB-UniRule"/>
</dbReference>
<evidence type="ECO:0000256" key="6">
    <source>
        <dbReference type="ARBA" id="ARBA00022825"/>
    </source>
</evidence>
<evidence type="ECO:0000259" key="13">
    <source>
        <dbReference type="Pfam" id="PF05922"/>
    </source>
</evidence>
<comment type="caution">
    <text evidence="14">The sequence shown here is derived from an EMBL/GenBank/DDBJ whole genome shotgun (WGS) entry which is preliminary data.</text>
</comment>
<dbReference type="SUPFAM" id="SSF52743">
    <property type="entry name" value="Subtilisin-like"/>
    <property type="match status" value="1"/>
</dbReference>
<dbReference type="EMBL" id="RPOK01000002">
    <property type="protein sequence ID" value="RPJ67324.1"/>
    <property type="molecule type" value="Genomic_DNA"/>
</dbReference>
<dbReference type="Gene3D" id="3.40.50.200">
    <property type="entry name" value="Peptidase S8/S53 domain"/>
    <property type="match status" value="1"/>
</dbReference>
<dbReference type="InterPro" id="IPR022398">
    <property type="entry name" value="Peptidase_S8_His-AS"/>
</dbReference>
<keyword evidence="15" id="KW-1185">Reference proteome</keyword>
<dbReference type="Gene3D" id="3.50.30.30">
    <property type="match status" value="1"/>
</dbReference>
<dbReference type="RefSeq" id="WP_124027225.1">
    <property type="nucleotide sequence ID" value="NZ_JBHRSN010000015.1"/>
</dbReference>
<feature type="domain" description="Peptidase S8/S53" evidence="11">
    <location>
        <begin position="182"/>
        <end position="653"/>
    </location>
</feature>
<feature type="active site" description="Charge relay system" evidence="7 8">
    <location>
        <position position="191"/>
    </location>
</feature>
<dbReference type="Pfam" id="PF17963">
    <property type="entry name" value="Big_9"/>
    <property type="match status" value="1"/>
</dbReference>
<dbReference type="InterPro" id="IPR003137">
    <property type="entry name" value="PA_domain"/>
</dbReference>
<keyword evidence="5 8" id="KW-0378">Hydrolase</keyword>
<evidence type="ECO:0000256" key="1">
    <source>
        <dbReference type="ARBA" id="ARBA00011073"/>
    </source>
</evidence>
<dbReference type="PROSITE" id="PS00138">
    <property type="entry name" value="SUBTILASE_SER"/>
    <property type="match status" value="1"/>
</dbReference>
<dbReference type="Pfam" id="PF02225">
    <property type="entry name" value="PA"/>
    <property type="match status" value="1"/>
</dbReference>
<keyword evidence="6 8" id="KW-0720">Serine protease</keyword>
<feature type="active site" description="Charge relay system" evidence="7 8">
    <location>
        <position position="260"/>
    </location>
</feature>
<evidence type="ECO:0000259" key="12">
    <source>
        <dbReference type="Pfam" id="PF02225"/>
    </source>
</evidence>
<evidence type="ECO:0000256" key="9">
    <source>
        <dbReference type="RuleBase" id="RU003355"/>
    </source>
</evidence>
<dbReference type="Pfam" id="PF00082">
    <property type="entry name" value="Peptidase_S8"/>
    <property type="match status" value="1"/>
</dbReference>
<dbReference type="SUPFAM" id="SSF52025">
    <property type="entry name" value="PA domain"/>
    <property type="match status" value="1"/>
</dbReference>
<dbReference type="InterPro" id="IPR046450">
    <property type="entry name" value="PA_dom_sf"/>
</dbReference>
<dbReference type="Proteomes" id="UP000275281">
    <property type="component" value="Unassembled WGS sequence"/>
</dbReference>
<feature type="domain" description="PA" evidence="12">
    <location>
        <begin position="440"/>
        <end position="515"/>
    </location>
</feature>
<dbReference type="InterPro" id="IPR000209">
    <property type="entry name" value="Peptidase_S8/S53_dom"/>
</dbReference>
<dbReference type="GO" id="GO:0006508">
    <property type="term" value="P:proteolysis"/>
    <property type="evidence" value="ECO:0007669"/>
    <property type="project" value="UniProtKB-KW"/>
</dbReference>
<feature type="domain" description="Inhibitor I9" evidence="13">
    <location>
        <begin position="85"/>
        <end position="156"/>
    </location>
</feature>
<dbReference type="PRINTS" id="PR00723">
    <property type="entry name" value="SUBTILISIN"/>
</dbReference>
<dbReference type="PROSITE" id="PS00137">
    <property type="entry name" value="SUBTILASE_HIS"/>
    <property type="match status" value="1"/>
</dbReference>
<organism evidence="14 15">
    <name type="scientific">Alteromonas sediminis</name>
    <dbReference type="NCBI Taxonomy" id="2259342"/>
    <lineage>
        <taxon>Bacteria</taxon>
        <taxon>Pseudomonadati</taxon>
        <taxon>Pseudomonadota</taxon>
        <taxon>Gammaproteobacteria</taxon>
        <taxon>Alteromonadales</taxon>
        <taxon>Alteromonadaceae</taxon>
        <taxon>Alteromonas/Salinimonas group</taxon>
        <taxon>Alteromonas</taxon>
    </lineage>
</organism>
<feature type="signal peptide" evidence="10">
    <location>
        <begin position="1"/>
        <end position="25"/>
    </location>
</feature>
<keyword evidence="2" id="KW-0964">Secreted</keyword>
<comment type="similarity">
    <text evidence="1 8 9">Belongs to the peptidase S8 family.</text>
</comment>
<dbReference type="InterPro" id="IPR023828">
    <property type="entry name" value="Peptidase_S8_Ser-AS"/>
</dbReference>
<dbReference type="InterPro" id="IPR010259">
    <property type="entry name" value="S8pro/Inhibitor_I9"/>
</dbReference>
<evidence type="ECO:0000256" key="3">
    <source>
        <dbReference type="ARBA" id="ARBA00022670"/>
    </source>
</evidence>
<sequence>MRKTLLRSLVIAVSIGQLLSPTTQASSIRGHTVEQSDALEAMSDVDVIRKYSKSAGRNSIRVIIELDGAPLAFASNLSLKNDEVYTSSTAQAYQSLLQDQHQAVLTNIKSIDTDFSADFQYFTAFNGFSGAIDNGALDELIRLPGIKAVHPDIMYHSQMDASLDLINSMPVWEQLGGREQAGKGIRVAIIDSGIRPENPLFSGEGFDAPASNTLPDDDYCSSEPSFCNNKLIVARFAQIANGFDVHVDEYTDSPLGFNGHGTHVAGTAVGNYGVTARRDGSIAEISGVAPAAYLMVYKGLYATNDNPTRSSATSSMLLSMLEAALRDGADIINNSWGSGAGESPAGSVYETVLASIREAGIVNVFAAGNSGPSPVTIGCPACSDDVLTVGNTTTDRLFANEVSILGSGLAPIPAIFSGPVAVTSPITAPIISSSEISPANLEGCEPFSSSTVFSGAIALISRGTCTFATKIANAEAAGARAVLIYNQAGRGEAPFVMGGLSPSQTIPSLMMPASPGIELASYLRQTNESVSATIGNQVIRTTSDALGDIMAESSARGPGGDSSFLKPNLVAPGSRIFSAESPDAPDHIGEQFSFKTGTSMAAPHVAGAAALLKQLHPNWSVRQIESALVSSSVRSILKEDAVTPADNFDMGAGRLDVERASTVEVTFDEISLVEAKCFLACDLTFTATNTSDSPVVMSPETFFDDPTVIARVTPNNLTIAPGQSSQITLTVDVSLATVSEWVLGGINWQDTDSATSDYFIPVAVFPVTNDENRLFTANASVSSAAPGEAITFSVTGINEEFSGAIEIKTRIDNKYELAPESLFAQSNGTALPVTWDSDTREIIWQGDLALGSLQFSPSNDIAQALADFDVTGYFSMSEVTQPLVCSGQCDDAEVEVIHAPITYFGSTYTSMKVSSNGFVSMGRSSGSVTSPEATPLPNGAEPNGVVAPFWVDLDLDGTDEGDSGSGEMYAVELATGHFVVEWKNAQIKGHPDLTVNVQLWFNFETGAVNFVYGPMSSPTLQEASQGIIVGAENAVGNVGVTYASQTSQSITGVLPAEGLELKLTSDTGGMIDISFTGTVLNPADFMDDTASLSEDTSATITVLANDANTNILNVSEMRTLTDTLRTVAPVEIEVPQLDVTSVSISQSPESGSVTVGSDGAITYTPNQDFFGTDSFSYSVNDTSGNLYGTGRVNLDIEGVQDAPILTVTAPSSVTEGESVTVSASATDPDGDDVTITIDGVEQTSLTLTAPNRVSSSTIVIDVEASDGVNATSRTVSITVNARAVATNNTASDSGGGGALSWLSLLCLSLLFRRRPQK</sequence>
<proteinExistence type="inferred from homology"/>
<dbReference type="PIRSF" id="PIRSF037898">
    <property type="entry name" value="Subtilisin_rel_Sputw3181_3341"/>
    <property type="match status" value="1"/>
</dbReference>
<feature type="chain" id="PRO_5017954910" evidence="10">
    <location>
        <begin position="26"/>
        <end position="1317"/>
    </location>
</feature>
<evidence type="ECO:0000256" key="7">
    <source>
        <dbReference type="PIRSR" id="PIRSR615500-1"/>
    </source>
</evidence>
<evidence type="ECO:0000256" key="10">
    <source>
        <dbReference type="SAM" id="SignalP"/>
    </source>
</evidence>
<evidence type="ECO:0000313" key="14">
    <source>
        <dbReference type="EMBL" id="RPJ67324.1"/>
    </source>
</evidence>
<accession>A0A3N5Z8S7</accession>
<dbReference type="OrthoDB" id="614750at2"/>
<evidence type="ECO:0000259" key="11">
    <source>
        <dbReference type="Pfam" id="PF00082"/>
    </source>
</evidence>
<reference evidence="14 15" key="1">
    <citation type="submission" date="2018-11" db="EMBL/GenBank/DDBJ databases">
        <authorList>
            <person name="Ye M.-Q."/>
            <person name="Du Z.-J."/>
        </authorList>
    </citation>
    <scope>NUCLEOTIDE SEQUENCE [LARGE SCALE GENOMIC DNA]</scope>
    <source>
        <strain evidence="14 15">U0105</strain>
    </source>
</reference>
<evidence type="ECO:0000256" key="8">
    <source>
        <dbReference type="PROSITE-ProRule" id="PRU01240"/>
    </source>
</evidence>
<dbReference type="CDD" id="cd04818">
    <property type="entry name" value="PA_subtilisin_1"/>
    <property type="match status" value="1"/>
</dbReference>
<dbReference type="PROSITE" id="PS51892">
    <property type="entry name" value="SUBTILASE"/>
    <property type="match status" value="1"/>
</dbReference>
<feature type="active site" description="Charge relay system" evidence="7 8">
    <location>
        <position position="599"/>
    </location>
</feature>